<keyword evidence="4" id="KW-1003">Cell membrane</keyword>
<accession>A0A846YLH1</accession>
<dbReference type="Gene3D" id="1.20.1250.20">
    <property type="entry name" value="MFS general substrate transporter like domains"/>
    <property type="match status" value="2"/>
</dbReference>
<keyword evidence="3" id="KW-0813">Transport</keyword>
<dbReference type="PANTHER" id="PTHR43528:SF1">
    <property type="entry name" value="ALPHA-KETOGLUTARATE PERMEASE"/>
    <property type="match status" value="1"/>
</dbReference>
<keyword evidence="7 12" id="KW-1133">Transmembrane helix</keyword>
<evidence type="ECO:0000256" key="3">
    <source>
        <dbReference type="ARBA" id="ARBA00022448"/>
    </source>
</evidence>
<feature type="transmembrane region" description="Helical" evidence="12">
    <location>
        <begin position="256"/>
        <end position="276"/>
    </location>
</feature>
<feature type="transmembrane region" description="Helical" evidence="12">
    <location>
        <begin position="288"/>
        <end position="308"/>
    </location>
</feature>
<dbReference type="Pfam" id="PF07690">
    <property type="entry name" value="MFS_1"/>
    <property type="match status" value="1"/>
</dbReference>
<feature type="transmembrane region" description="Helical" evidence="12">
    <location>
        <begin position="220"/>
        <end position="244"/>
    </location>
</feature>
<evidence type="ECO:0000256" key="12">
    <source>
        <dbReference type="SAM" id="Phobius"/>
    </source>
</evidence>
<feature type="region of interest" description="Disordered" evidence="11">
    <location>
        <begin position="418"/>
        <end position="437"/>
    </location>
</feature>
<evidence type="ECO:0000313" key="14">
    <source>
        <dbReference type="EMBL" id="NKY60496.1"/>
    </source>
</evidence>
<evidence type="ECO:0000256" key="2">
    <source>
        <dbReference type="ARBA" id="ARBA00008240"/>
    </source>
</evidence>
<evidence type="ECO:0000256" key="10">
    <source>
        <dbReference type="ARBA" id="ARBA00039918"/>
    </source>
</evidence>
<dbReference type="InterPro" id="IPR005829">
    <property type="entry name" value="Sugar_transporter_CS"/>
</dbReference>
<dbReference type="PROSITE" id="PS00217">
    <property type="entry name" value="SUGAR_TRANSPORT_2"/>
    <property type="match status" value="1"/>
</dbReference>
<feature type="transmembrane region" description="Helical" evidence="12">
    <location>
        <begin position="98"/>
        <end position="122"/>
    </location>
</feature>
<name>A0A846YLH1_9NOCA</name>
<dbReference type="GO" id="GO:0015293">
    <property type="term" value="F:symporter activity"/>
    <property type="evidence" value="ECO:0007669"/>
    <property type="project" value="UniProtKB-KW"/>
</dbReference>
<evidence type="ECO:0000256" key="6">
    <source>
        <dbReference type="ARBA" id="ARBA00022847"/>
    </source>
</evidence>
<feature type="transmembrane region" description="Helical" evidence="12">
    <location>
        <begin position="172"/>
        <end position="191"/>
    </location>
</feature>
<evidence type="ECO:0000256" key="9">
    <source>
        <dbReference type="ARBA" id="ARBA00037295"/>
    </source>
</evidence>
<protein>
    <recommendedName>
        <fullName evidence="10">Putative proline/betaine transporter</fullName>
    </recommendedName>
</protein>
<feature type="transmembrane region" description="Helical" evidence="12">
    <location>
        <begin position="320"/>
        <end position="342"/>
    </location>
</feature>
<feature type="transmembrane region" description="Helical" evidence="12">
    <location>
        <begin position="382"/>
        <end position="403"/>
    </location>
</feature>
<keyword evidence="15" id="KW-1185">Reference proteome</keyword>
<sequence>MLGTLVEYYDFSVYAFLAAIFAPSFFPAGNPAVATLGALLVFASAYLVRPLGGIAFGWIGDRAGRRTALTATVLLMGFASVVIGLLPTYASIGILAPILLVLLRLLQGFSAGGELVGALTLVAESATPRRRGLMSSLTPAGSSFGFALATGVVGATAYFVGQDAMEAWGWRIPFLLCLPLTVICLLVRVGLEESPEFERVDRQTTEGRRPVREVLKDHKAALVVVTVLAFALNTTGYVGLTYVAGFLRDVHGFSTAMASTLSAIVIAVSCVIGMPLGGILTDRFGRRAVCICATATMAVLALPMFLLMQSTSDTLTIGGAYLVIMVLNGIQTVAGFSLYTSIFPTRVRYTGTAIGHNLGLIVGGGFTPYIAAQLVLWSGQPVAPALWMIAGSIVGIIAVAASARIQDLIPDARTVTGSVTPASASPIPQPAKGTIDG</sequence>
<reference evidence="14 15" key="1">
    <citation type="submission" date="2020-04" db="EMBL/GenBank/DDBJ databases">
        <title>MicrobeNet Type strains.</title>
        <authorList>
            <person name="Nicholson A.C."/>
        </authorList>
    </citation>
    <scope>NUCLEOTIDE SEQUENCE [LARGE SCALE GENOMIC DNA]</scope>
    <source>
        <strain evidence="14 15">JCM 3332</strain>
    </source>
</reference>
<dbReference type="GO" id="GO:0005886">
    <property type="term" value="C:plasma membrane"/>
    <property type="evidence" value="ECO:0007669"/>
    <property type="project" value="UniProtKB-SubCell"/>
</dbReference>
<keyword evidence="6" id="KW-0769">Symport</keyword>
<evidence type="ECO:0000256" key="5">
    <source>
        <dbReference type="ARBA" id="ARBA00022692"/>
    </source>
</evidence>
<dbReference type="EMBL" id="JAAXOT010000023">
    <property type="protein sequence ID" value="NKY60496.1"/>
    <property type="molecule type" value="Genomic_DNA"/>
</dbReference>
<keyword evidence="8 12" id="KW-0472">Membrane</keyword>
<feature type="transmembrane region" description="Helical" evidence="12">
    <location>
        <begin position="143"/>
        <end position="160"/>
    </location>
</feature>
<evidence type="ECO:0000256" key="7">
    <source>
        <dbReference type="ARBA" id="ARBA00022989"/>
    </source>
</evidence>
<feature type="transmembrane region" description="Helical" evidence="12">
    <location>
        <begin position="354"/>
        <end position="376"/>
    </location>
</feature>
<evidence type="ECO:0000256" key="8">
    <source>
        <dbReference type="ARBA" id="ARBA00023136"/>
    </source>
</evidence>
<evidence type="ECO:0000256" key="4">
    <source>
        <dbReference type="ARBA" id="ARBA00022475"/>
    </source>
</evidence>
<gene>
    <name evidence="14" type="ORF">HGA15_31025</name>
</gene>
<comment type="similarity">
    <text evidence="2">Belongs to the major facilitator superfamily. Metabolite:H+ Symporter (MHS) family (TC 2.A.1.6) family.</text>
</comment>
<evidence type="ECO:0000259" key="13">
    <source>
        <dbReference type="PROSITE" id="PS50850"/>
    </source>
</evidence>
<evidence type="ECO:0000256" key="1">
    <source>
        <dbReference type="ARBA" id="ARBA00004651"/>
    </source>
</evidence>
<comment type="caution">
    <text evidence="14">The sequence shown here is derived from an EMBL/GenBank/DDBJ whole genome shotgun (WGS) entry which is preliminary data.</text>
</comment>
<feature type="transmembrane region" description="Helical" evidence="12">
    <location>
        <begin position="7"/>
        <end position="26"/>
    </location>
</feature>
<dbReference type="FunFam" id="1.20.1250.20:FF:000001">
    <property type="entry name" value="Dicarboxylate MFS transporter"/>
    <property type="match status" value="1"/>
</dbReference>
<feature type="transmembrane region" description="Helical" evidence="12">
    <location>
        <begin position="32"/>
        <end position="59"/>
    </location>
</feature>
<evidence type="ECO:0000313" key="15">
    <source>
        <dbReference type="Proteomes" id="UP000570678"/>
    </source>
</evidence>
<dbReference type="InterPro" id="IPR036259">
    <property type="entry name" value="MFS_trans_sf"/>
</dbReference>
<dbReference type="InterPro" id="IPR051084">
    <property type="entry name" value="H+-coupled_symporters"/>
</dbReference>
<dbReference type="Proteomes" id="UP000570678">
    <property type="component" value="Unassembled WGS sequence"/>
</dbReference>
<dbReference type="AlphaFoldDB" id="A0A846YLH1"/>
<keyword evidence="5 12" id="KW-0812">Transmembrane</keyword>
<feature type="transmembrane region" description="Helical" evidence="12">
    <location>
        <begin position="71"/>
        <end position="92"/>
    </location>
</feature>
<feature type="domain" description="Major facilitator superfamily (MFS) profile" evidence="13">
    <location>
        <begin position="1"/>
        <end position="413"/>
    </location>
</feature>
<evidence type="ECO:0000256" key="11">
    <source>
        <dbReference type="SAM" id="MobiDB-lite"/>
    </source>
</evidence>
<proteinExistence type="inferred from homology"/>
<dbReference type="InterPro" id="IPR011701">
    <property type="entry name" value="MFS"/>
</dbReference>
<dbReference type="PROSITE" id="PS50850">
    <property type="entry name" value="MFS"/>
    <property type="match status" value="1"/>
</dbReference>
<dbReference type="PANTHER" id="PTHR43528">
    <property type="entry name" value="ALPHA-KETOGLUTARATE PERMEASE"/>
    <property type="match status" value="1"/>
</dbReference>
<organism evidence="14 15">
    <name type="scientific">Nocardia flavorosea</name>
    <dbReference type="NCBI Taxonomy" id="53429"/>
    <lineage>
        <taxon>Bacteria</taxon>
        <taxon>Bacillati</taxon>
        <taxon>Actinomycetota</taxon>
        <taxon>Actinomycetes</taxon>
        <taxon>Mycobacteriales</taxon>
        <taxon>Nocardiaceae</taxon>
        <taxon>Nocardia</taxon>
    </lineage>
</organism>
<dbReference type="InterPro" id="IPR020846">
    <property type="entry name" value="MFS_dom"/>
</dbReference>
<comment type="function">
    <text evidence="9">May be a proton symporter involved in the uptake of osmolytes such as proline and glycine betaine.</text>
</comment>
<dbReference type="SUPFAM" id="SSF103473">
    <property type="entry name" value="MFS general substrate transporter"/>
    <property type="match status" value="1"/>
</dbReference>
<comment type="subcellular location">
    <subcellularLocation>
        <location evidence="1">Cell membrane</location>
        <topology evidence="1">Multi-pass membrane protein</topology>
    </subcellularLocation>
</comment>